<feature type="region of interest" description="Disordered" evidence="3">
    <location>
        <begin position="668"/>
        <end position="698"/>
    </location>
</feature>
<evidence type="ECO:0000313" key="6">
    <source>
        <dbReference type="Proteomes" id="UP001497383"/>
    </source>
</evidence>
<dbReference type="InterPro" id="IPR008967">
    <property type="entry name" value="p53-like_TF_DNA-bd_sf"/>
</dbReference>
<dbReference type="PROSITE" id="PS51517">
    <property type="entry name" value="NDT80"/>
    <property type="match status" value="1"/>
</dbReference>
<evidence type="ECO:0000259" key="4">
    <source>
        <dbReference type="PROSITE" id="PS51517"/>
    </source>
</evidence>
<feature type="compositionally biased region" description="Low complexity" evidence="3">
    <location>
        <begin position="28"/>
        <end position="44"/>
    </location>
</feature>
<evidence type="ECO:0000256" key="1">
    <source>
        <dbReference type="ARBA" id="ARBA00023125"/>
    </source>
</evidence>
<sequence>MSSSQQKKERIDDLASLFLPDTLPTHQNTPNLGNETTTTTNTEYNDSHNHNHNKQMGSNLLLNKDNASRQEMSGEDNGNLSNSTSYQDFLNSNNFINRPSNDVESEQPYAHINHFTPYLPYEANINLQHYPSYHNPIYQQYFPQQSSYQLQTSQSVPQQSQLQYLQEGPLSQLQSPQQLPHTASNNFLRGLGEYLGDWIGNGSINTGINSGNGSGGSGGSGSYSGQQPIQQLPETDKENEQPMHPLGSPGKKKVKGRKRDARQVFDFHIDYKSAKMKKLLDFEQSGKTSINDYKIVDNTNSEVSIDFSGFLNGRFFTNDTDNNNYIFTKNELMRNSANVTRGSASPKMEDPKVVSCYRRNYIQVLMNMKLSGLSSDYKSLKLQTSEYGYTTTRVIKYFKIEVHAVTDISNSKSVPIIIRNDLKDLEKEKEKEKKLQSVPSVSKDDIVQPSSITAQEYVVVLNDETSARTGSIDKFYVVKKLQFKNATPNNGNLTFQNYYHLKIKLSCIVADIYYDDYLDEVDVPTDLNKGAGFNNNEFLLAELVSEPIIVRGRNPSFYAERKDMLIKCRQPNSKKSFQLASHGIKEKNFQSGSGGSGGSGGIGGSSGSGVGGDDNDDDEQQQQQQQLQQDHHDENDDDSHTDGNGGREGFTDEDEDKMEEFDYGLRYANTSHDDSDQDSPMDEAKKRKLEQQHQQLSGYSTASLDLGGADKYKYFPISSHYYLPPVNVVYFPHRAHHPIDKEETENGLSMEPVSERKSSNVYFK</sequence>
<dbReference type="EMBL" id="OZ022405">
    <property type="protein sequence ID" value="CAK9436512.1"/>
    <property type="molecule type" value="Genomic_DNA"/>
</dbReference>
<feature type="compositionally biased region" description="Gly residues" evidence="3">
    <location>
        <begin position="592"/>
        <end position="612"/>
    </location>
</feature>
<feature type="domain" description="NDT80" evidence="4">
    <location>
        <begin position="258"/>
        <end position="562"/>
    </location>
</feature>
<reference evidence="5 6" key="1">
    <citation type="submission" date="2024-03" db="EMBL/GenBank/DDBJ databases">
        <authorList>
            <person name="Brejova B."/>
        </authorList>
    </citation>
    <scope>NUCLEOTIDE SEQUENCE [LARGE SCALE GENOMIC DNA]</scope>
    <source>
        <strain evidence="5 6">CBS 14171</strain>
    </source>
</reference>
<name>A0ABP0ZIB7_9ASCO</name>
<dbReference type="InterPro" id="IPR037141">
    <property type="entry name" value="NDT80_DNA-bd_dom_sf"/>
</dbReference>
<proteinExistence type="predicted"/>
<organism evidence="5 6">
    <name type="scientific">Lodderomyces beijingensis</name>
    <dbReference type="NCBI Taxonomy" id="1775926"/>
    <lineage>
        <taxon>Eukaryota</taxon>
        <taxon>Fungi</taxon>
        <taxon>Dikarya</taxon>
        <taxon>Ascomycota</taxon>
        <taxon>Saccharomycotina</taxon>
        <taxon>Pichiomycetes</taxon>
        <taxon>Debaryomycetaceae</taxon>
        <taxon>Candida/Lodderomyces clade</taxon>
        <taxon>Lodderomyces</taxon>
    </lineage>
</organism>
<dbReference type="RefSeq" id="XP_066828008.1">
    <property type="nucleotide sequence ID" value="XM_066970918.1"/>
</dbReference>
<feature type="region of interest" description="Disordered" evidence="3">
    <location>
        <begin position="586"/>
        <end position="656"/>
    </location>
</feature>
<keyword evidence="1 2" id="KW-0238">DNA-binding</keyword>
<dbReference type="PANTHER" id="PTHR35144">
    <property type="entry name" value="MEIOSIS-SPECIFIC TRANSCRIPTION FACTOR NDT80"/>
    <property type="match status" value="1"/>
</dbReference>
<evidence type="ECO:0000256" key="3">
    <source>
        <dbReference type="SAM" id="MobiDB-lite"/>
    </source>
</evidence>
<feature type="compositionally biased region" description="Basic residues" evidence="3">
    <location>
        <begin position="250"/>
        <end position="259"/>
    </location>
</feature>
<dbReference type="PANTHER" id="PTHR35144:SF1">
    <property type="entry name" value="PROTEIN PACG"/>
    <property type="match status" value="1"/>
</dbReference>
<evidence type="ECO:0000313" key="5">
    <source>
        <dbReference type="EMBL" id="CAK9436512.1"/>
    </source>
</evidence>
<feature type="DNA-binding region" description="NDT80" evidence="2">
    <location>
        <begin position="258"/>
        <end position="562"/>
    </location>
</feature>
<gene>
    <name evidence="5" type="ORF">LODBEIA_P10700</name>
</gene>
<dbReference type="SUPFAM" id="SSF49417">
    <property type="entry name" value="p53-like transcription factors"/>
    <property type="match status" value="1"/>
</dbReference>
<dbReference type="GeneID" id="92206266"/>
<feature type="region of interest" description="Disordered" evidence="3">
    <location>
        <begin position="18"/>
        <end position="58"/>
    </location>
</feature>
<keyword evidence="6" id="KW-1185">Reference proteome</keyword>
<feature type="compositionally biased region" description="Basic and acidic residues" evidence="3">
    <location>
        <begin position="682"/>
        <end position="691"/>
    </location>
</feature>
<feature type="compositionally biased region" description="Basic and acidic residues" evidence="3">
    <location>
        <begin position="629"/>
        <end position="641"/>
    </location>
</feature>
<feature type="region of interest" description="Disordered" evidence="3">
    <location>
        <begin position="209"/>
        <end position="259"/>
    </location>
</feature>
<evidence type="ECO:0000256" key="2">
    <source>
        <dbReference type="PROSITE-ProRule" id="PRU00850"/>
    </source>
</evidence>
<dbReference type="Gene3D" id="2.60.40.1390">
    <property type="entry name" value="NDT80 DNA-binding domain"/>
    <property type="match status" value="1"/>
</dbReference>
<dbReference type="InterPro" id="IPR024061">
    <property type="entry name" value="NDT80_DNA-bd_dom"/>
</dbReference>
<feature type="compositionally biased region" description="Gly residues" evidence="3">
    <location>
        <begin position="210"/>
        <end position="222"/>
    </location>
</feature>
<dbReference type="Pfam" id="PF05224">
    <property type="entry name" value="NDT80_PhoG"/>
    <property type="match status" value="1"/>
</dbReference>
<feature type="region of interest" description="Disordered" evidence="3">
    <location>
        <begin position="739"/>
        <end position="764"/>
    </location>
</feature>
<dbReference type="Proteomes" id="UP001497383">
    <property type="component" value="Chromosome 1"/>
</dbReference>
<accession>A0ABP0ZIB7</accession>
<protein>
    <recommendedName>
        <fullName evidence="4">NDT80 domain-containing protein</fullName>
    </recommendedName>
</protein>
<dbReference type="InterPro" id="IPR052605">
    <property type="entry name" value="Fungal_trans_regulator"/>
</dbReference>